<comment type="caution">
    <text evidence="1">The sequence shown here is derived from an EMBL/GenBank/DDBJ whole genome shotgun (WGS) entry which is preliminary data.</text>
</comment>
<proteinExistence type="predicted"/>
<name>A0ACC4E1F1_PURLI</name>
<dbReference type="EMBL" id="JBGNUJ010000003">
    <property type="protein sequence ID" value="KAL3962449.1"/>
    <property type="molecule type" value="Genomic_DNA"/>
</dbReference>
<organism evidence="1 2">
    <name type="scientific">Purpureocillium lilacinum</name>
    <name type="common">Paecilomyces lilacinus</name>
    <dbReference type="NCBI Taxonomy" id="33203"/>
    <lineage>
        <taxon>Eukaryota</taxon>
        <taxon>Fungi</taxon>
        <taxon>Dikarya</taxon>
        <taxon>Ascomycota</taxon>
        <taxon>Pezizomycotina</taxon>
        <taxon>Sordariomycetes</taxon>
        <taxon>Hypocreomycetidae</taxon>
        <taxon>Hypocreales</taxon>
        <taxon>Ophiocordycipitaceae</taxon>
        <taxon>Purpureocillium</taxon>
    </lineage>
</organism>
<gene>
    <name evidence="1" type="ORF">ACCO45_003972</name>
</gene>
<evidence type="ECO:0000313" key="1">
    <source>
        <dbReference type="EMBL" id="KAL3962449.1"/>
    </source>
</evidence>
<reference evidence="1" key="1">
    <citation type="submission" date="2024-12" db="EMBL/GenBank/DDBJ databases">
        <title>Comparative genomics and development of molecular markers within Purpureocillium lilacinum and among Purpureocillium species.</title>
        <authorList>
            <person name="Yeh Z.-Y."/>
            <person name="Ni N.-T."/>
            <person name="Lo P.-H."/>
            <person name="Mushyakhwo K."/>
            <person name="Lin C.-F."/>
            <person name="Nai Y.-S."/>
        </authorList>
    </citation>
    <scope>NUCLEOTIDE SEQUENCE</scope>
    <source>
        <strain evidence="1">NCHU-NPUST-175</strain>
    </source>
</reference>
<protein>
    <submittedName>
        <fullName evidence="1">Uncharacterized protein</fullName>
    </submittedName>
</protein>
<accession>A0ACC4E1F1</accession>
<evidence type="ECO:0000313" key="2">
    <source>
        <dbReference type="Proteomes" id="UP001638806"/>
    </source>
</evidence>
<keyword evidence="2" id="KW-1185">Reference proteome</keyword>
<dbReference type="Proteomes" id="UP001638806">
    <property type="component" value="Unassembled WGS sequence"/>
</dbReference>
<sequence length="212" mass="23098">MAAPKISQAECCMVMGPSARSEPTNPATKCSTIVFALTAERTALPQGRHSSEKLRRDISGVEGVCGERATALLCDGDMVDALKIIPGSGFFTEVEARASQMNRNNDSCPRKAFHRSELGASDRGTRIRDENAEALAQDSTLPPWAIGGLSRHPQTECSESQLWQAEEPVPESRQGHARTARKGSKAGAIIRGTKTSRRTDAWRRHVLARRMT</sequence>